<organism evidence="3">
    <name type="scientific">Gongylonema pulchrum</name>
    <dbReference type="NCBI Taxonomy" id="637853"/>
    <lineage>
        <taxon>Eukaryota</taxon>
        <taxon>Metazoa</taxon>
        <taxon>Ecdysozoa</taxon>
        <taxon>Nematoda</taxon>
        <taxon>Chromadorea</taxon>
        <taxon>Rhabditida</taxon>
        <taxon>Spirurina</taxon>
        <taxon>Spiruromorpha</taxon>
        <taxon>Spiruroidea</taxon>
        <taxon>Gongylonematidae</taxon>
        <taxon>Gongylonema</taxon>
    </lineage>
</organism>
<proteinExistence type="predicted"/>
<protein>
    <submittedName>
        <fullName evidence="3">RNA-dependent RNA polymerase</fullName>
    </submittedName>
</protein>
<dbReference type="AlphaFoldDB" id="A0A183CVI7"/>
<dbReference type="EMBL" id="UYRT01000418">
    <property type="protein sequence ID" value="VDK28154.1"/>
    <property type="molecule type" value="Genomic_DNA"/>
</dbReference>
<sequence>FCTELGDTKLLSNLKLFLPFSRIAFRFYYQETFDFVVSFSSIEHSGLGRFGDPLDPLGDLREMQKMRCLMKKNALLFLGLPIGVDKVFFNAHRFYGRIRLPMVLEGLNSSLFSMRQSLNYFQDLN</sequence>
<name>A0A183CVI7_9BILA</name>
<dbReference type="Proteomes" id="UP000271098">
    <property type="component" value="Unassembled WGS sequence"/>
</dbReference>
<dbReference type="InterPro" id="IPR004951">
    <property type="entry name" value="DUF268_CAE_spp"/>
</dbReference>
<reference evidence="1 2" key="2">
    <citation type="submission" date="2018-11" db="EMBL/GenBank/DDBJ databases">
        <authorList>
            <consortium name="Pathogen Informatics"/>
        </authorList>
    </citation>
    <scope>NUCLEOTIDE SEQUENCE [LARGE SCALE GENOMIC DNA]</scope>
</reference>
<dbReference type="Pfam" id="PF03269">
    <property type="entry name" value="DUF268"/>
    <property type="match status" value="1"/>
</dbReference>
<evidence type="ECO:0000313" key="3">
    <source>
        <dbReference type="WBParaSite" id="GPUH_0000047801-mRNA-1"/>
    </source>
</evidence>
<evidence type="ECO:0000313" key="1">
    <source>
        <dbReference type="EMBL" id="VDK28154.1"/>
    </source>
</evidence>
<gene>
    <name evidence="1" type="ORF">GPUH_LOCUS478</name>
</gene>
<keyword evidence="2" id="KW-1185">Reference proteome</keyword>
<dbReference type="OrthoDB" id="428346at2759"/>
<reference evidence="3" key="1">
    <citation type="submission" date="2016-06" db="UniProtKB">
        <authorList>
            <consortium name="WormBaseParasite"/>
        </authorList>
    </citation>
    <scope>IDENTIFICATION</scope>
</reference>
<dbReference type="WBParaSite" id="GPUH_0000047801-mRNA-1">
    <property type="protein sequence ID" value="GPUH_0000047801-mRNA-1"/>
    <property type="gene ID" value="GPUH_0000047801"/>
</dbReference>
<accession>A0A183CVI7</accession>
<evidence type="ECO:0000313" key="2">
    <source>
        <dbReference type="Proteomes" id="UP000271098"/>
    </source>
</evidence>